<evidence type="ECO:0008006" key="3">
    <source>
        <dbReference type="Google" id="ProtNLM"/>
    </source>
</evidence>
<proteinExistence type="predicted"/>
<dbReference type="Proteomes" id="UP000187194">
    <property type="component" value="Unassembled WGS sequence"/>
</dbReference>
<name>A0A1R1J746_9BURK</name>
<dbReference type="CDD" id="cd14744">
    <property type="entry name" value="PAAR_CT_2"/>
    <property type="match status" value="1"/>
</dbReference>
<accession>A0A1R1J746</accession>
<sequence>MKNEQGREMARLDDTTDHGGKVIEAADDLKHHGIGIALNGHAVRCPKCGGVFPIIATGRVHRGRRVACIGDKTACGATLMRA</sequence>
<comment type="caution">
    <text evidence="1">The sequence shown here is derived from an EMBL/GenBank/DDBJ whole genome shotgun (WGS) entry which is preliminary data.</text>
</comment>
<dbReference type="EMBL" id="MTJZ01000034">
    <property type="protein sequence ID" value="OMG71145.1"/>
    <property type="molecule type" value="Genomic_DNA"/>
</dbReference>
<dbReference type="RefSeq" id="WP_076479885.1">
    <property type="nucleotide sequence ID" value="NZ_MTJZ01000034.1"/>
</dbReference>
<protein>
    <recommendedName>
        <fullName evidence="3">PAAR domain-containing protein</fullName>
    </recommendedName>
</protein>
<dbReference type="InterPro" id="IPR008727">
    <property type="entry name" value="PAAR_motif"/>
</dbReference>
<reference evidence="1 2" key="1">
    <citation type="submission" date="2017-01" db="EMBL/GenBank/DDBJ databases">
        <title>Phylogeographic, genomic and meropenem susceptibility analysis of Burkholderia ubonensis.</title>
        <authorList>
            <person name="Price E.P."/>
            <person name="Sarovich D.S."/>
            <person name="Webb J.R."/>
            <person name="Hall C.M."/>
            <person name="Sahl J.W."/>
            <person name="Kaestli M."/>
            <person name="Mayo M."/>
            <person name="Harrington G."/>
            <person name="Baker A.L."/>
            <person name="Sidak-Loftis L.C."/>
            <person name="Lummis M."/>
            <person name="Schupp J.M."/>
            <person name="Gillece J.D."/>
            <person name="Tuanyok A."/>
            <person name="Warner J."/>
            <person name="Busch J.D."/>
            <person name="Keim P."/>
            <person name="Currie B.J."/>
            <person name="Wagner D.M."/>
        </authorList>
    </citation>
    <scope>NUCLEOTIDE SEQUENCE [LARGE SCALE GENOMIC DNA]</scope>
    <source>
        <strain evidence="1 2">A21</strain>
    </source>
</reference>
<gene>
    <name evidence="1" type="ORF">BW685_22275</name>
</gene>
<organism evidence="1 2">
    <name type="scientific">Burkholderia ubonensis</name>
    <dbReference type="NCBI Taxonomy" id="101571"/>
    <lineage>
        <taxon>Bacteria</taxon>
        <taxon>Pseudomonadati</taxon>
        <taxon>Pseudomonadota</taxon>
        <taxon>Betaproteobacteria</taxon>
        <taxon>Burkholderiales</taxon>
        <taxon>Burkholderiaceae</taxon>
        <taxon>Burkholderia</taxon>
        <taxon>Burkholderia cepacia complex</taxon>
    </lineage>
</organism>
<dbReference type="AlphaFoldDB" id="A0A1R1J746"/>
<evidence type="ECO:0000313" key="1">
    <source>
        <dbReference type="EMBL" id="OMG71145.1"/>
    </source>
</evidence>
<dbReference type="Pfam" id="PF05488">
    <property type="entry name" value="PAAR_motif"/>
    <property type="match status" value="1"/>
</dbReference>
<evidence type="ECO:0000313" key="2">
    <source>
        <dbReference type="Proteomes" id="UP000187194"/>
    </source>
</evidence>